<dbReference type="InterPro" id="IPR003388">
    <property type="entry name" value="Reticulon"/>
</dbReference>
<evidence type="ECO:0000256" key="4">
    <source>
        <dbReference type="ARBA" id="ARBA00022989"/>
    </source>
</evidence>
<accession>A0A6N2L3A8</accession>
<name>A0A6N2L3A8_SALVM</name>
<dbReference type="GO" id="GO:0009617">
    <property type="term" value="P:response to bacterium"/>
    <property type="evidence" value="ECO:0007669"/>
    <property type="project" value="InterPro"/>
</dbReference>
<sequence>MGDSVTAPRISVHEALGGGQCFLADVLLWKRWYASIGVLVSATTLWILFERAGYNSSSFVANVLFLLVFILFFWAKSASLLNRLLPPLPKLEIPEEIVAKAAGVIHVYAIHALSIAREIVIDKNLKAFLQFVSCLWAASYIGSLCNFLTLVYIGVLLILSAPLMFDKHQHRIDEKLCLAHKIIQAQYMKMDDAVLKKIPLPSNKEKKTQYSLSYISSFCNKLKS</sequence>
<gene>
    <name evidence="8" type="ORF">SVIM_LOCUS177232</name>
</gene>
<dbReference type="PROSITE" id="PS50845">
    <property type="entry name" value="RETICULON"/>
    <property type="match status" value="1"/>
</dbReference>
<comment type="subcellular location">
    <subcellularLocation>
        <location evidence="1 6">Endoplasmic reticulum membrane</location>
        <topology evidence="1 6">Multi-pass membrane protein</topology>
    </subcellularLocation>
</comment>
<evidence type="ECO:0000256" key="3">
    <source>
        <dbReference type="ARBA" id="ARBA00022824"/>
    </source>
</evidence>
<dbReference type="Pfam" id="PF02453">
    <property type="entry name" value="Reticulon"/>
    <property type="match status" value="1"/>
</dbReference>
<protein>
    <recommendedName>
        <fullName evidence="6">Reticulon-like protein</fullName>
    </recommendedName>
</protein>
<organism evidence="8">
    <name type="scientific">Salix viminalis</name>
    <name type="common">Common osier</name>
    <name type="synonym">Basket willow</name>
    <dbReference type="NCBI Taxonomy" id="40686"/>
    <lineage>
        <taxon>Eukaryota</taxon>
        <taxon>Viridiplantae</taxon>
        <taxon>Streptophyta</taxon>
        <taxon>Embryophyta</taxon>
        <taxon>Tracheophyta</taxon>
        <taxon>Spermatophyta</taxon>
        <taxon>Magnoliopsida</taxon>
        <taxon>eudicotyledons</taxon>
        <taxon>Gunneridae</taxon>
        <taxon>Pentapetalae</taxon>
        <taxon>rosids</taxon>
        <taxon>fabids</taxon>
        <taxon>Malpighiales</taxon>
        <taxon>Salicaceae</taxon>
        <taxon>Saliceae</taxon>
        <taxon>Salix</taxon>
    </lineage>
</organism>
<feature type="transmembrane region" description="Helical" evidence="6">
    <location>
        <begin position="32"/>
        <end position="49"/>
    </location>
</feature>
<dbReference type="PANTHER" id="PTHR10994:SF154">
    <property type="entry name" value="RETICULON-LIKE PROTEIN B11"/>
    <property type="match status" value="1"/>
</dbReference>
<dbReference type="PANTHER" id="PTHR10994">
    <property type="entry name" value="RETICULON"/>
    <property type="match status" value="1"/>
</dbReference>
<evidence type="ECO:0000256" key="6">
    <source>
        <dbReference type="RuleBase" id="RU363132"/>
    </source>
</evidence>
<dbReference type="InterPro" id="IPR045064">
    <property type="entry name" value="Reticulon-like"/>
</dbReference>
<keyword evidence="2 6" id="KW-0812">Transmembrane</keyword>
<feature type="transmembrane region" description="Helical" evidence="6">
    <location>
        <begin position="56"/>
        <end position="77"/>
    </location>
</feature>
<evidence type="ECO:0000256" key="2">
    <source>
        <dbReference type="ARBA" id="ARBA00022692"/>
    </source>
</evidence>
<feature type="transmembrane region" description="Helical" evidence="6">
    <location>
        <begin position="147"/>
        <end position="165"/>
    </location>
</feature>
<reference evidence="8" key="1">
    <citation type="submission" date="2019-03" db="EMBL/GenBank/DDBJ databases">
        <authorList>
            <person name="Mank J."/>
            <person name="Almeida P."/>
        </authorList>
    </citation>
    <scope>NUCLEOTIDE SEQUENCE</scope>
    <source>
        <strain evidence="8">78183</strain>
    </source>
</reference>
<evidence type="ECO:0000256" key="5">
    <source>
        <dbReference type="ARBA" id="ARBA00023136"/>
    </source>
</evidence>
<evidence type="ECO:0000259" key="7">
    <source>
        <dbReference type="PROSITE" id="PS50845"/>
    </source>
</evidence>
<evidence type="ECO:0000313" key="8">
    <source>
        <dbReference type="EMBL" id="VFU35609.1"/>
    </source>
</evidence>
<dbReference type="EMBL" id="CAADRP010001112">
    <property type="protein sequence ID" value="VFU35609.1"/>
    <property type="molecule type" value="Genomic_DNA"/>
</dbReference>
<dbReference type="GO" id="GO:0005789">
    <property type="term" value="C:endoplasmic reticulum membrane"/>
    <property type="evidence" value="ECO:0007669"/>
    <property type="project" value="UniProtKB-SubCell"/>
</dbReference>
<feature type="domain" description="Reticulon" evidence="7">
    <location>
        <begin position="23"/>
        <end position="209"/>
    </location>
</feature>
<proteinExistence type="predicted"/>
<evidence type="ECO:0000256" key="1">
    <source>
        <dbReference type="ARBA" id="ARBA00004477"/>
    </source>
</evidence>
<dbReference type="AlphaFoldDB" id="A0A6N2L3A8"/>
<keyword evidence="3 6" id="KW-0256">Endoplasmic reticulum</keyword>
<keyword evidence="4 6" id="KW-1133">Transmembrane helix</keyword>
<keyword evidence="5 6" id="KW-0472">Membrane</keyword>